<dbReference type="EMBL" id="CYPU01000031">
    <property type="protein sequence ID" value="CUH47675.1"/>
    <property type="molecule type" value="Genomic_DNA"/>
</dbReference>
<accession>A0A0P1EYQ4</accession>
<protein>
    <recommendedName>
        <fullName evidence="3">Flp pilus assembly protein TadG</fullName>
    </recommendedName>
</protein>
<dbReference type="Proteomes" id="UP000050783">
    <property type="component" value="Unassembled WGS sequence"/>
</dbReference>
<evidence type="ECO:0008006" key="3">
    <source>
        <dbReference type="Google" id="ProtNLM"/>
    </source>
</evidence>
<evidence type="ECO:0000313" key="1">
    <source>
        <dbReference type="EMBL" id="CUH47675.1"/>
    </source>
</evidence>
<sequence>MTCLSLRIRHFLSTFASRENGNLSLESALIMPVLVWTVTLTYTFFDGFRENTANLKAAYTVSDLISREGEDAITDTYAESMYLIYNRMVNNNSPLRMRLSVIQYIAADQDAGTEERYRIEWSTACGFESNWTDANLDTLVERLPEMADLDTLIVVETSKDYVPLLNTGWLTRDHKFNNFIFTRPRFVPIVRGPNSTHFCQQDVAPVGVAPGA</sequence>
<gene>
    <name evidence="1" type="ORF">RUA4292_01847</name>
</gene>
<evidence type="ECO:0000313" key="2">
    <source>
        <dbReference type="Proteomes" id="UP000050783"/>
    </source>
</evidence>
<proteinExistence type="predicted"/>
<name>A0A0P1EYQ4_9RHOB</name>
<dbReference type="AlphaFoldDB" id="A0A0P1EYQ4"/>
<reference evidence="1 2" key="1">
    <citation type="submission" date="2015-09" db="EMBL/GenBank/DDBJ databases">
        <authorList>
            <consortium name="Swine Surveillance"/>
        </authorList>
    </citation>
    <scope>NUCLEOTIDE SEQUENCE [LARGE SCALE GENOMIC DNA]</scope>
    <source>
        <strain evidence="1 2">CECT 4292</strain>
    </source>
</reference>
<dbReference type="STRING" id="81569.RUM4293_03762"/>
<organism evidence="1 2">
    <name type="scientific">Ruegeria atlantica</name>
    <dbReference type="NCBI Taxonomy" id="81569"/>
    <lineage>
        <taxon>Bacteria</taxon>
        <taxon>Pseudomonadati</taxon>
        <taxon>Pseudomonadota</taxon>
        <taxon>Alphaproteobacteria</taxon>
        <taxon>Rhodobacterales</taxon>
        <taxon>Roseobacteraceae</taxon>
        <taxon>Ruegeria</taxon>
    </lineage>
</organism>